<organism evidence="1 2">
    <name type="scientific">Desmophyllum pertusum</name>
    <dbReference type="NCBI Taxonomy" id="174260"/>
    <lineage>
        <taxon>Eukaryota</taxon>
        <taxon>Metazoa</taxon>
        <taxon>Cnidaria</taxon>
        <taxon>Anthozoa</taxon>
        <taxon>Hexacorallia</taxon>
        <taxon>Scleractinia</taxon>
        <taxon>Caryophylliina</taxon>
        <taxon>Caryophylliidae</taxon>
        <taxon>Desmophyllum</taxon>
    </lineage>
</organism>
<proteinExistence type="predicted"/>
<sequence length="163" mass="18718">MEQPLDRDLLCEVRRFVRERQNNLANASTSSEVLEPLNDIAELFLRGSLQPGKVSLDKRPVLKAEFVRNHFLRFAEFILSSPVIGFYSSFNEEQKRDLFDVFFLRGPSHDSLLVLGDALSKQTTNLKNAKVVIVCSRSSVLKEDWLTCLWNSVGYQGLWQVRL</sequence>
<comment type="caution">
    <text evidence="1">The sequence shown here is derived from an EMBL/GenBank/DDBJ whole genome shotgun (WGS) entry which is preliminary data.</text>
</comment>
<name>A0A9X0A0P5_9CNID</name>
<protein>
    <submittedName>
        <fullName evidence="1">TEL2, telomere maintenance protein 2</fullName>
    </submittedName>
</protein>
<reference evidence="1" key="1">
    <citation type="submission" date="2023-01" db="EMBL/GenBank/DDBJ databases">
        <title>Genome assembly of the deep-sea coral Lophelia pertusa.</title>
        <authorList>
            <person name="Herrera S."/>
            <person name="Cordes E."/>
        </authorList>
    </citation>
    <scope>NUCLEOTIDE SEQUENCE</scope>
    <source>
        <strain evidence="1">USNM1676648</strain>
        <tissue evidence="1">Polyp</tissue>
    </source>
</reference>
<dbReference type="AlphaFoldDB" id="A0A9X0A0P5"/>
<evidence type="ECO:0000313" key="1">
    <source>
        <dbReference type="EMBL" id="KAJ7390980.1"/>
    </source>
</evidence>
<dbReference type="EMBL" id="MU825409">
    <property type="protein sequence ID" value="KAJ7390980.1"/>
    <property type="molecule type" value="Genomic_DNA"/>
</dbReference>
<dbReference type="Proteomes" id="UP001163046">
    <property type="component" value="Unassembled WGS sequence"/>
</dbReference>
<gene>
    <name evidence="1" type="primary">TELO2_1</name>
    <name evidence="1" type="ORF">OS493_021000</name>
</gene>
<accession>A0A9X0A0P5</accession>
<keyword evidence="2" id="KW-1185">Reference proteome</keyword>
<evidence type="ECO:0000313" key="2">
    <source>
        <dbReference type="Proteomes" id="UP001163046"/>
    </source>
</evidence>